<sequence length="187" mass="20259">MSFIGQKLPAFSLTAYQNGDFHTVTDQDMRGKWAVICFYPADFSFVCPTELGDLQDHYDQFKSVGAEVYSVSEDTEFVHMAWAEASPTIKKVAYPMVADPAGTLASALDVRDAASGQAFRGTFIVDPDGVIQTYSVNNFGIGRNANEILRTLQAAQFVAAHGDQVCPANWQPGEKTLKPGAALVGKI</sequence>
<keyword evidence="9" id="KW-0560">Oxidoreductase</keyword>
<dbReference type="Pfam" id="PF10417">
    <property type="entry name" value="1-cysPrx_C"/>
    <property type="match status" value="1"/>
</dbReference>
<dbReference type="InterPro" id="IPR036249">
    <property type="entry name" value="Thioredoxin-like_sf"/>
</dbReference>
<dbReference type="SUPFAM" id="SSF52833">
    <property type="entry name" value="Thioredoxin-like"/>
    <property type="match status" value="1"/>
</dbReference>
<dbReference type="PIRSF" id="PIRSF000239">
    <property type="entry name" value="AHPC"/>
    <property type="match status" value="1"/>
</dbReference>
<dbReference type="GO" id="GO:0006979">
    <property type="term" value="P:response to oxidative stress"/>
    <property type="evidence" value="ECO:0007669"/>
    <property type="project" value="TreeGrafter"/>
</dbReference>
<dbReference type="PANTHER" id="PTHR10681">
    <property type="entry name" value="THIOREDOXIN PEROXIDASE"/>
    <property type="match status" value="1"/>
</dbReference>
<evidence type="ECO:0000256" key="9">
    <source>
        <dbReference type="ARBA" id="ARBA00023002"/>
    </source>
</evidence>
<keyword evidence="6" id="KW-0963">Cytoplasm</keyword>
<dbReference type="InterPro" id="IPR024706">
    <property type="entry name" value="Peroxiredoxin_AhpC-typ"/>
</dbReference>
<feature type="active site" description="Cysteine sulfenic acid (-SOH) intermediate; for peroxidase activity" evidence="15">
    <location>
        <position position="47"/>
    </location>
</feature>
<dbReference type="InterPro" id="IPR050217">
    <property type="entry name" value="Peroxiredoxin"/>
</dbReference>
<evidence type="ECO:0000256" key="11">
    <source>
        <dbReference type="ARBA" id="ARBA00023284"/>
    </source>
</evidence>
<dbReference type="GO" id="GO:0008379">
    <property type="term" value="F:thioredoxin peroxidase activity"/>
    <property type="evidence" value="ECO:0007669"/>
    <property type="project" value="TreeGrafter"/>
</dbReference>
<evidence type="ECO:0000256" key="10">
    <source>
        <dbReference type="ARBA" id="ARBA00023157"/>
    </source>
</evidence>
<evidence type="ECO:0000256" key="5">
    <source>
        <dbReference type="ARBA" id="ARBA00017462"/>
    </source>
</evidence>
<accession>A0A0R1EUA3</accession>
<name>A0A0R1EUA3_LACZE</name>
<dbReference type="InterPro" id="IPR019479">
    <property type="entry name" value="Peroxiredoxin_C"/>
</dbReference>
<dbReference type="EC" id="1.11.1.26" evidence="4"/>
<dbReference type="InterPro" id="IPR000866">
    <property type="entry name" value="AhpC/TSA"/>
</dbReference>
<protein>
    <recommendedName>
        <fullName evidence="5">Alkyl hydroperoxide reductase C</fullName>
        <ecNumber evidence="4">1.11.1.26</ecNumber>
    </recommendedName>
    <alternativeName>
        <fullName evidence="12">Peroxiredoxin</fullName>
    </alternativeName>
    <alternativeName>
        <fullName evidence="13">Thioredoxin peroxidase</fullName>
    </alternativeName>
</protein>
<evidence type="ECO:0000256" key="8">
    <source>
        <dbReference type="ARBA" id="ARBA00022862"/>
    </source>
</evidence>
<evidence type="ECO:0000256" key="15">
    <source>
        <dbReference type="PIRSR" id="PIRSR000239-1"/>
    </source>
</evidence>
<keyword evidence="7" id="KW-0575">Peroxidase</keyword>
<keyword evidence="10" id="KW-1015">Disulfide bond</keyword>
<dbReference type="GO" id="GO:0045454">
    <property type="term" value="P:cell redox homeostasis"/>
    <property type="evidence" value="ECO:0007669"/>
    <property type="project" value="TreeGrafter"/>
</dbReference>
<evidence type="ECO:0000256" key="2">
    <source>
        <dbReference type="ARBA" id="ARBA00009796"/>
    </source>
</evidence>
<comment type="caution">
    <text evidence="17">The sequence shown here is derived from an EMBL/GenBank/DDBJ whole genome shotgun (WGS) entry which is preliminary data.</text>
</comment>
<evidence type="ECO:0000256" key="1">
    <source>
        <dbReference type="ARBA" id="ARBA00004496"/>
    </source>
</evidence>
<comment type="subcellular location">
    <subcellularLocation>
        <location evidence="1">Cytoplasm</location>
    </subcellularLocation>
</comment>
<dbReference type="CDD" id="cd03015">
    <property type="entry name" value="PRX_Typ2cys"/>
    <property type="match status" value="1"/>
</dbReference>
<proteinExistence type="inferred from homology"/>
<organism evidence="17 18">
    <name type="scientific">Lacticaseibacillus zeae DSM 20178 = KCTC 3804</name>
    <dbReference type="NCBI Taxonomy" id="1423816"/>
    <lineage>
        <taxon>Bacteria</taxon>
        <taxon>Bacillati</taxon>
        <taxon>Bacillota</taxon>
        <taxon>Bacilli</taxon>
        <taxon>Lactobacillales</taxon>
        <taxon>Lactobacillaceae</taxon>
        <taxon>Lacticaseibacillus</taxon>
    </lineage>
</organism>
<dbReference type="FunFam" id="3.40.30.10:FF:000002">
    <property type="entry name" value="Alkyl hydroperoxide reductase C"/>
    <property type="match status" value="1"/>
</dbReference>
<keyword evidence="11" id="KW-0676">Redox-active center</keyword>
<dbReference type="PATRIC" id="fig|1423816.3.peg.1040"/>
<comment type="subunit">
    <text evidence="3">Homodimer; disulfide-linked, upon oxidation. 5 homodimers assemble to form a ring-like decamer.</text>
</comment>
<reference evidence="17 18" key="1">
    <citation type="journal article" date="2015" name="Genome Announc.">
        <title>Expanding the biotechnology potential of lactobacilli through comparative genomics of 213 strains and associated genera.</title>
        <authorList>
            <person name="Sun Z."/>
            <person name="Harris H.M."/>
            <person name="McCann A."/>
            <person name="Guo C."/>
            <person name="Argimon S."/>
            <person name="Zhang W."/>
            <person name="Yang X."/>
            <person name="Jeffery I.B."/>
            <person name="Cooney J.C."/>
            <person name="Kagawa T.F."/>
            <person name="Liu W."/>
            <person name="Song Y."/>
            <person name="Salvetti E."/>
            <person name="Wrobel A."/>
            <person name="Rasinkangas P."/>
            <person name="Parkhill J."/>
            <person name="Rea M.C."/>
            <person name="O'Sullivan O."/>
            <person name="Ritari J."/>
            <person name="Douillard F.P."/>
            <person name="Paul Ross R."/>
            <person name="Yang R."/>
            <person name="Briner A.E."/>
            <person name="Felis G.E."/>
            <person name="de Vos W.M."/>
            <person name="Barrangou R."/>
            <person name="Klaenhammer T.R."/>
            <person name="Caufield P.W."/>
            <person name="Cui Y."/>
            <person name="Zhang H."/>
            <person name="O'Toole P.W."/>
        </authorList>
    </citation>
    <scope>NUCLEOTIDE SEQUENCE [LARGE SCALE GENOMIC DNA]</scope>
    <source>
        <strain evidence="17 18">DSM 20178</strain>
    </source>
</reference>
<dbReference type="GO" id="GO:0102039">
    <property type="term" value="F:NADH-dependent peroxiredoxin activity"/>
    <property type="evidence" value="ECO:0007669"/>
    <property type="project" value="UniProtKB-EC"/>
</dbReference>
<evidence type="ECO:0000256" key="14">
    <source>
        <dbReference type="ARBA" id="ARBA00047572"/>
    </source>
</evidence>
<dbReference type="RefSeq" id="WP_010492650.1">
    <property type="nucleotide sequence ID" value="NZ_AZCT01000015.1"/>
</dbReference>
<dbReference type="Pfam" id="PF00578">
    <property type="entry name" value="AhpC-TSA"/>
    <property type="match status" value="1"/>
</dbReference>
<evidence type="ECO:0000313" key="18">
    <source>
        <dbReference type="Proteomes" id="UP000051984"/>
    </source>
</evidence>
<dbReference type="PROSITE" id="PS51352">
    <property type="entry name" value="THIOREDOXIN_2"/>
    <property type="match status" value="1"/>
</dbReference>
<dbReference type="Gene3D" id="3.40.30.10">
    <property type="entry name" value="Glutaredoxin"/>
    <property type="match status" value="1"/>
</dbReference>
<gene>
    <name evidence="17" type="ORF">FD51_GL001005</name>
</gene>
<evidence type="ECO:0000313" key="17">
    <source>
        <dbReference type="EMBL" id="KRK11715.1"/>
    </source>
</evidence>
<dbReference type="GO" id="GO:0042744">
    <property type="term" value="P:hydrogen peroxide catabolic process"/>
    <property type="evidence" value="ECO:0007669"/>
    <property type="project" value="TreeGrafter"/>
</dbReference>
<dbReference type="GO" id="GO:0005829">
    <property type="term" value="C:cytosol"/>
    <property type="evidence" value="ECO:0007669"/>
    <property type="project" value="TreeGrafter"/>
</dbReference>
<dbReference type="eggNOG" id="COG0450">
    <property type="taxonomic scope" value="Bacteria"/>
</dbReference>
<dbReference type="AlphaFoldDB" id="A0A0R1EUA3"/>
<dbReference type="EMBL" id="AZCT01000015">
    <property type="protein sequence ID" value="KRK11715.1"/>
    <property type="molecule type" value="Genomic_DNA"/>
</dbReference>
<comment type="catalytic activity">
    <reaction evidence="14">
        <text>a hydroperoxide + NADH + H(+) = an alcohol + NAD(+) + H2O</text>
        <dbReference type="Rhea" id="RHEA:62628"/>
        <dbReference type="ChEBI" id="CHEBI:15377"/>
        <dbReference type="ChEBI" id="CHEBI:15378"/>
        <dbReference type="ChEBI" id="CHEBI:30879"/>
        <dbReference type="ChEBI" id="CHEBI:35924"/>
        <dbReference type="ChEBI" id="CHEBI:57540"/>
        <dbReference type="ChEBI" id="CHEBI:57945"/>
        <dbReference type="EC" id="1.11.1.26"/>
    </reaction>
</comment>
<evidence type="ECO:0000259" key="16">
    <source>
        <dbReference type="PROSITE" id="PS51352"/>
    </source>
</evidence>
<evidence type="ECO:0000256" key="12">
    <source>
        <dbReference type="ARBA" id="ARBA00032077"/>
    </source>
</evidence>
<dbReference type="Proteomes" id="UP000051984">
    <property type="component" value="Unassembled WGS sequence"/>
</dbReference>
<evidence type="ECO:0000256" key="4">
    <source>
        <dbReference type="ARBA" id="ARBA00013021"/>
    </source>
</evidence>
<evidence type="ECO:0000256" key="6">
    <source>
        <dbReference type="ARBA" id="ARBA00022490"/>
    </source>
</evidence>
<dbReference type="GO" id="GO:0033554">
    <property type="term" value="P:cellular response to stress"/>
    <property type="evidence" value="ECO:0007669"/>
    <property type="project" value="TreeGrafter"/>
</dbReference>
<evidence type="ECO:0000256" key="7">
    <source>
        <dbReference type="ARBA" id="ARBA00022559"/>
    </source>
</evidence>
<dbReference type="InterPro" id="IPR013766">
    <property type="entry name" value="Thioredoxin_domain"/>
</dbReference>
<keyword evidence="8" id="KW-0049">Antioxidant</keyword>
<comment type="similarity">
    <text evidence="2">Belongs to the peroxiredoxin family. AhpC/Prx1 subfamily.</text>
</comment>
<feature type="domain" description="Thioredoxin" evidence="16">
    <location>
        <begin position="2"/>
        <end position="157"/>
    </location>
</feature>
<dbReference type="PANTHER" id="PTHR10681:SF121">
    <property type="entry name" value="ALKYL HYDROPEROXIDE REDUCTASE C"/>
    <property type="match status" value="1"/>
</dbReference>
<evidence type="ECO:0000256" key="13">
    <source>
        <dbReference type="ARBA" id="ARBA00032824"/>
    </source>
</evidence>
<evidence type="ECO:0000256" key="3">
    <source>
        <dbReference type="ARBA" id="ARBA00011654"/>
    </source>
</evidence>